<evidence type="ECO:0000313" key="2">
    <source>
        <dbReference type="Proteomes" id="UP000289856"/>
    </source>
</evidence>
<dbReference type="AlphaFoldDB" id="A0A3T1D2I4"/>
<accession>A0A3T1D2I4</accession>
<gene>
    <name evidence="1" type="ORF">KCTCHS21_16500</name>
</gene>
<protein>
    <submittedName>
        <fullName evidence="1">Uncharacterized protein</fullName>
    </submittedName>
</protein>
<dbReference type="KEGG" id="cohn:KCTCHS21_16500"/>
<dbReference type="Proteomes" id="UP000289856">
    <property type="component" value="Chromosome"/>
</dbReference>
<reference evidence="1 2" key="1">
    <citation type="submission" date="2019-01" db="EMBL/GenBank/DDBJ databases">
        <title>Complete genome sequence of Cohnella hallensis HS21 isolated from Korean fir (Abies koreana) rhizospheric soil.</title>
        <authorList>
            <person name="Jiang L."/>
            <person name="Kang S.W."/>
            <person name="Kim S."/>
            <person name="Jung J."/>
            <person name="Kim C.Y."/>
            <person name="Kim D.H."/>
            <person name="Kim S.W."/>
            <person name="Lee J."/>
        </authorList>
    </citation>
    <scope>NUCLEOTIDE SEQUENCE [LARGE SCALE GENOMIC DNA]</scope>
    <source>
        <strain evidence="1 2">HS21</strain>
    </source>
</reference>
<dbReference type="EMBL" id="AP019400">
    <property type="protein sequence ID" value="BBI32251.1"/>
    <property type="molecule type" value="Genomic_DNA"/>
</dbReference>
<proteinExistence type="predicted"/>
<evidence type="ECO:0000313" key="1">
    <source>
        <dbReference type="EMBL" id="BBI32251.1"/>
    </source>
</evidence>
<sequence>MTSDNIPNKYQKVKRYIFCFKVNSLNKKDIRIAAAKTELIMCKGSGKNKMKMSV</sequence>
<name>A0A3T1D2I4_9BACL</name>
<organism evidence="1 2">
    <name type="scientific">Cohnella abietis</name>
    <dbReference type="NCBI Taxonomy" id="2507935"/>
    <lineage>
        <taxon>Bacteria</taxon>
        <taxon>Bacillati</taxon>
        <taxon>Bacillota</taxon>
        <taxon>Bacilli</taxon>
        <taxon>Bacillales</taxon>
        <taxon>Paenibacillaceae</taxon>
        <taxon>Cohnella</taxon>
    </lineage>
</organism>
<keyword evidence="2" id="KW-1185">Reference proteome</keyword>